<evidence type="ECO:0000313" key="4">
    <source>
        <dbReference type="EMBL" id="UMM41819.1"/>
    </source>
</evidence>
<evidence type="ECO:0000313" key="5">
    <source>
        <dbReference type="Proteomes" id="UP000829354"/>
    </source>
</evidence>
<feature type="compositionally biased region" description="Basic and acidic residues" evidence="2">
    <location>
        <begin position="206"/>
        <end position="219"/>
    </location>
</feature>
<dbReference type="PANTHER" id="PTHR21456:SF1">
    <property type="entry name" value="C2 NT-TYPE DOMAIN-CONTAINING PROTEIN"/>
    <property type="match status" value="1"/>
</dbReference>
<keyword evidence="5" id="KW-1185">Reference proteome</keyword>
<proteinExistence type="inferred from homology"/>
<dbReference type="InterPro" id="IPR019448">
    <property type="entry name" value="NT-C2"/>
</dbReference>
<dbReference type="Proteomes" id="UP000829354">
    <property type="component" value="Chromosome X"/>
</dbReference>
<reference evidence="4 5" key="1">
    <citation type="submission" date="2022-04" db="EMBL/GenBank/DDBJ databases">
        <title>Chromosome-level reference genomes for two strains of Caenorhabditis briggsae: an improved platform for comparative genomics.</title>
        <authorList>
            <person name="Stevens L."/>
            <person name="Andersen E."/>
        </authorList>
    </citation>
    <scope>NUCLEOTIDE SEQUENCE [LARGE SCALE GENOMIC DNA]</scope>
    <source>
        <strain evidence="4">VX34</strain>
        <tissue evidence="4">Whole-organism</tissue>
    </source>
</reference>
<accession>A0AAE9FGN3</accession>
<organism evidence="4 5">
    <name type="scientific">Caenorhabditis briggsae</name>
    <dbReference type="NCBI Taxonomy" id="6238"/>
    <lineage>
        <taxon>Eukaryota</taxon>
        <taxon>Metazoa</taxon>
        <taxon>Ecdysozoa</taxon>
        <taxon>Nematoda</taxon>
        <taxon>Chromadorea</taxon>
        <taxon>Rhabditida</taxon>
        <taxon>Rhabditina</taxon>
        <taxon>Rhabditomorpha</taxon>
        <taxon>Rhabditoidea</taxon>
        <taxon>Rhabditidae</taxon>
        <taxon>Peloderinae</taxon>
        <taxon>Caenorhabditis</taxon>
    </lineage>
</organism>
<evidence type="ECO:0000256" key="2">
    <source>
        <dbReference type="SAM" id="MobiDB-lite"/>
    </source>
</evidence>
<dbReference type="Pfam" id="PF10358">
    <property type="entry name" value="NT-C2"/>
    <property type="match status" value="1"/>
</dbReference>
<dbReference type="EMBL" id="CP092625">
    <property type="protein sequence ID" value="UMM41819.1"/>
    <property type="molecule type" value="Genomic_DNA"/>
</dbReference>
<dbReference type="PROSITE" id="PS51840">
    <property type="entry name" value="C2_NT"/>
    <property type="match status" value="1"/>
</dbReference>
<dbReference type="PANTHER" id="PTHR21456">
    <property type="entry name" value="FAMILY WITH SEQUENCE SIMILARITY 102"/>
    <property type="match status" value="1"/>
</dbReference>
<evidence type="ECO:0000259" key="3">
    <source>
        <dbReference type="PROSITE" id="PS51840"/>
    </source>
</evidence>
<gene>
    <name evidence="4" type="ORF">L5515_017911</name>
</gene>
<protein>
    <recommendedName>
        <fullName evidence="3">C2 NT-type domain-containing protein</fullName>
    </recommendedName>
</protein>
<dbReference type="AlphaFoldDB" id="A0AAE9FGN3"/>
<dbReference type="InterPro" id="IPR039931">
    <property type="entry name" value="EEIG1/2-like"/>
</dbReference>
<sequence length="349" mass="39482">MAICPSFCPKQKWCRAGTTENSMESRFSTHKAAKLVLVPWLWNKMAFIKRKTVKFSVDLQVCHISDVPLVNATIFGKLRLLDGGSFEESTERVEVKNHSASFNTRFVFCCRIPCDQNSGTLEKCLCRVSVRKEQKGGKSFYKLGFIDINLSEFAASGIEGMSRQYLLSGYTTNQRLDNSKVFIKIAMAHQSADPFFRVPRLSTFGPREDGMIEDGFRADDDTDSEEGTSSHPKPSVQEAPENSSAMTSSQIEEQIIERRNAHQCGNNQNCQVRRFSQDRSAHKIQHSRIETDNLVSKIITECRISEDETDANNTGLVIEKFLDQNGKPLVTPRQPTKRTSYVAEHFNDM</sequence>
<evidence type="ECO:0000256" key="1">
    <source>
        <dbReference type="ARBA" id="ARBA00034780"/>
    </source>
</evidence>
<feature type="compositionally biased region" description="Polar residues" evidence="2">
    <location>
        <begin position="240"/>
        <end position="251"/>
    </location>
</feature>
<name>A0AAE9FGN3_CAEBR</name>
<comment type="similarity">
    <text evidence="1">Belongs to the EEIG family.</text>
</comment>
<feature type="domain" description="C2 NT-type" evidence="3">
    <location>
        <begin position="45"/>
        <end position="189"/>
    </location>
</feature>
<feature type="region of interest" description="Disordered" evidence="2">
    <location>
        <begin position="206"/>
        <end position="251"/>
    </location>
</feature>